<keyword evidence="5 7" id="KW-0694">RNA-binding</keyword>
<dbReference type="PROSITE" id="PS50102">
    <property type="entry name" value="RRM"/>
    <property type="match status" value="4"/>
</dbReference>
<accession>A0A177B4W4</accession>
<evidence type="ECO:0000256" key="5">
    <source>
        <dbReference type="ARBA" id="ARBA00022884"/>
    </source>
</evidence>
<dbReference type="AlphaFoldDB" id="A0A177B4W4"/>
<sequence length="590" mass="67825">MAKTPTNVRNVNFPFMEMTSLYVGDLHKNVTEEDLTQIFRQHGEIISVRLVLHVLSRKSLGYGYINYKHYNDAEQAKKELSYTNLKGKSMRIMWNMRDPTQRRSTAGNIFIKNLGKSIDQKTLFDTFSEFGNILSCKIVTDEDGVSKGFGFVHFENPKHANTAITKINGCSLNIEGTGGKPVYVALYKPRNERQNQKYDNLYIKNFDTTWDDCTLRTLFSEFGEILSAKVMVNSSDGTSRCFGFVSFKNSDDAMRARNEMNDKEITLGETMTKLYVSKAQKKSERERELANLNKRNINREKKNVNLYIKHLDDSITDEMLKDAFEKFGQITSCKVMTDDNNRSRGFGFVCYADENSAKEAANKMINHILVSKPLYVAMAQTKEERKHFFARNQGYRGFNNMHMYGVNNGYPMNQSMIANPSLALGNGMRGSHPLSSYQYRNNMQPGYIKGFTGTQMMANNAVRPMNTAYSMYINQSQYNQFLQSRQSNMMAQSQVYMQSKNIVSNDMPSEQMKMLSAFNDCHGDEHKKDLVGQYILHKLRSNPRLSGDIGRCKDIAASILNNDSDMKPTDHWRNLFDENYYNNRMKKCFS</sequence>
<dbReference type="InterPro" id="IPR012677">
    <property type="entry name" value="Nucleotide-bd_a/b_plait_sf"/>
</dbReference>
<name>A0A177B4W4_9BILA</name>
<dbReference type="Gene3D" id="3.30.70.330">
    <property type="match status" value="4"/>
</dbReference>
<evidence type="ECO:0000256" key="1">
    <source>
        <dbReference type="ARBA" id="ARBA00004123"/>
    </source>
</evidence>
<dbReference type="FunFam" id="3.30.70.330:FF:000003">
    <property type="entry name" value="Polyadenylate-binding protein"/>
    <property type="match status" value="1"/>
</dbReference>
<dbReference type="InterPro" id="IPR035979">
    <property type="entry name" value="RBD_domain_sf"/>
</dbReference>
<evidence type="ECO:0000313" key="9">
    <source>
        <dbReference type="EMBL" id="OAF69296.1"/>
    </source>
</evidence>
<evidence type="ECO:0000256" key="2">
    <source>
        <dbReference type="ARBA" id="ARBA00004496"/>
    </source>
</evidence>
<dbReference type="InterPro" id="IPR000504">
    <property type="entry name" value="RRM_dom"/>
</dbReference>
<evidence type="ECO:0000313" key="10">
    <source>
        <dbReference type="Proteomes" id="UP000078046"/>
    </source>
</evidence>
<dbReference type="EMBL" id="LWCA01000305">
    <property type="protein sequence ID" value="OAF69296.1"/>
    <property type="molecule type" value="Genomic_DNA"/>
</dbReference>
<keyword evidence="3" id="KW-0963">Cytoplasm</keyword>
<feature type="domain" description="RRM" evidence="8">
    <location>
        <begin position="304"/>
        <end position="381"/>
    </location>
</feature>
<dbReference type="PANTHER" id="PTHR24012">
    <property type="entry name" value="RNA BINDING PROTEIN"/>
    <property type="match status" value="1"/>
</dbReference>
<evidence type="ECO:0000256" key="3">
    <source>
        <dbReference type="ARBA" id="ARBA00022490"/>
    </source>
</evidence>
<proteinExistence type="predicted"/>
<keyword evidence="10" id="KW-1185">Reference proteome</keyword>
<dbReference type="Pfam" id="PF00076">
    <property type="entry name" value="RRM_1"/>
    <property type="match status" value="4"/>
</dbReference>
<comment type="subcellular location">
    <subcellularLocation>
        <location evidence="2">Cytoplasm</location>
    </subcellularLocation>
    <subcellularLocation>
        <location evidence="1">Nucleus</location>
    </subcellularLocation>
</comment>
<dbReference type="Proteomes" id="UP000078046">
    <property type="component" value="Unassembled WGS sequence"/>
</dbReference>
<dbReference type="GO" id="GO:0005634">
    <property type="term" value="C:nucleus"/>
    <property type="evidence" value="ECO:0007669"/>
    <property type="project" value="UniProtKB-SubCell"/>
</dbReference>
<gene>
    <name evidence="9" type="ORF">A3Q56_02971</name>
</gene>
<feature type="domain" description="RRM" evidence="8">
    <location>
        <begin position="19"/>
        <end position="97"/>
    </location>
</feature>
<dbReference type="GO" id="GO:0005737">
    <property type="term" value="C:cytoplasm"/>
    <property type="evidence" value="ECO:0007669"/>
    <property type="project" value="UniProtKB-SubCell"/>
</dbReference>
<dbReference type="InterPro" id="IPR045305">
    <property type="entry name" value="RRM2_I_PABPs"/>
</dbReference>
<dbReference type="CDD" id="cd12379">
    <property type="entry name" value="RRM2_I_PABPs"/>
    <property type="match status" value="1"/>
</dbReference>
<feature type="domain" description="RRM" evidence="8">
    <location>
        <begin position="199"/>
        <end position="281"/>
    </location>
</feature>
<dbReference type="SUPFAM" id="SSF54928">
    <property type="entry name" value="RNA-binding domain, RBD"/>
    <property type="match status" value="3"/>
</dbReference>
<keyword evidence="4" id="KW-0677">Repeat</keyword>
<feature type="domain" description="RRM" evidence="8">
    <location>
        <begin position="107"/>
        <end position="189"/>
    </location>
</feature>
<evidence type="ECO:0000256" key="4">
    <source>
        <dbReference type="ARBA" id="ARBA00022737"/>
    </source>
</evidence>
<dbReference type="FunFam" id="3.30.70.330:FF:000651">
    <property type="entry name" value="Poly(A) binding protein cytoplasmic 1 like"/>
    <property type="match status" value="1"/>
</dbReference>
<protein>
    <recommendedName>
        <fullName evidence="8">RRM domain-containing protein</fullName>
    </recommendedName>
</protein>
<keyword evidence="6" id="KW-0539">Nucleus</keyword>
<evidence type="ECO:0000256" key="6">
    <source>
        <dbReference type="ARBA" id="ARBA00023242"/>
    </source>
</evidence>
<dbReference type="GO" id="GO:0003723">
    <property type="term" value="F:RNA binding"/>
    <property type="evidence" value="ECO:0007669"/>
    <property type="project" value="UniProtKB-UniRule"/>
</dbReference>
<evidence type="ECO:0000256" key="7">
    <source>
        <dbReference type="PROSITE-ProRule" id="PRU00176"/>
    </source>
</evidence>
<dbReference type="OrthoDB" id="19742at2759"/>
<reference evidence="9 10" key="1">
    <citation type="submission" date="2016-04" db="EMBL/GenBank/DDBJ databases">
        <title>The genome of Intoshia linei affirms orthonectids as highly simplified spiralians.</title>
        <authorList>
            <person name="Mikhailov K.V."/>
            <person name="Slusarev G.S."/>
            <person name="Nikitin M.A."/>
            <person name="Logacheva M.D."/>
            <person name="Penin A."/>
            <person name="Aleoshin V."/>
            <person name="Panchin Y.V."/>
        </authorList>
    </citation>
    <scope>NUCLEOTIDE SEQUENCE [LARGE SCALE GENOMIC DNA]</scope>
    <source>
        <strain evidence="9">Intl2013</strain>
        <tissue evidence="9">Whole animal</tissue>
    </source>
</reference>
<organism evidence="9 10">
    <name type="scientific">Intoshia linei</name>
    <dbReference type="NCBI Taxonomy" id="1819745"/>
    <lineage>
        <taxon>Eukaryota</taxon>
        <taxon>Metazoa</taxon>
        <taxon>Spiralia</taxon>
        <taxon>Lophotrochozoa</taxon>
        <taxon>Mesozoa</taxon>
        <taxon>Orthonectida</taxon>
        <taxon>Rhopaluridae</taxon>
        <taxon>Intoshia</taxon>
    </lineage>
</organism>
<dbReference type="SMART" id="SM00360">
    <property type="entry name" value="RRM"/>
    <property type="match status" value="4"/>
</dbReference>
<evidence type="ECO:0000259" key="8">
    <source>
        <dbReference type="PROSITE" id="PS50102"/>
    </source>
</evidence>
<comment type="caution">
    <text evidence="9">The sequence shown here is derived from an EMBL/GenBank/DDBJ whole genome shotgun (WGS) entry which is preliminary data.</text>
</comment>